<keyword evidence="2" id="KW-1185">Reference proteome</keyword>
<evidence type="ECO:0000313" key="2">
    <source>
        <dbReference type="Proteomes" id="UP001060215"/>
    </source>
</evidence>
<name>A0ACC0IJJ2_9ERIC</name>
<proteinExistence type="predicted"/>
<evidence type="ECO:0000313" key="1">
    <source>
        <dbReference type="EMBL" id="KAI8025243.1"/>
    </source>
</evidence>
<reference evidence="1 2" key="1">
    <citation type="journal article" date="2022" name="Plant J.">
        <title>Chromosome-level genome of Camellia lanceoleosa provides a valuable resource for understanding genome evolution and self-incompatibility.</title>
        <authorList>
            <person name="Gong W."/>
            <person name="Xiao S."/>
            <person name="Wang L."/>
            <person name="Liao Z."/>
            <person name="Chang Y."/>
            <person name="Mo W."/>
            <person name="Hu G."/>
            <person name="Li W."/>
            <person name="Zhao G."/>
            <person name="Zhu H."/>
            <person name="Hu X."/>
            <person name="Ji K."/>
            <person name="Xiang X."/>
            <person name="Song Q."/>
            <person name="Yuan D."/>
            <person name="Jin S."/>
            <person name="Zhang L."/>
        </authorList>
    </citation>
    <scope>NUCLEOTIDE SEQUENCE [LARGE SCALE GENOMIC DNA]</scope>
    <source>
        <strain evidence="1">SQ_2022a</strain>
    </source>
</reference>
<dbReference type="Proteomes" id="UP001060215">
    <property type="component" value="Chromosome 3"/>
</dbReference>
<gene>
    <name evidence="1" type="ORF">LOK49_LG02G02184</name>
</gene>
<organism evidence="1 2">
    <name type="scientific">Camellia lanceoleosa</name>
    <dbReference type="NCBI Taxonomy" id="1840588"/>
    <lineage>
        <taxon>Eukaryota</taxon>
        <taxon>Viridiplantae</taxon>
        <taxon>Streptophyta</taxon>
        <taxon>Embryophyta</taxon>
        <taxon>Tracheophyta</taxon>
        <taxon>Spermatophyta</taxon>
        <taxon>Magnoliopsida</taxon>
        <taxon>eudicotyledons</taxon>
        <taxon>Gunneridae</taxon>
        <taxon>Pentapetalae</taxon>
        <taxon>asterids</taxon>
        <taxon>Ericales</taxon>
        <taxon>Theaceae</taxon>
        <taxon>Camellia</taxon>
    </lineage>
</organism>
<dbReference type="EMBL" id="CM045760">
    <property type="protein sequence ID" value="KAI8025243.1"/>
    <property type="molecule type" value="Genomic_DNA"/>
</dbReference>
<accession>A0ACC0IJJ2</accession>
<comment type="caution">
    <text evidence="1">The sequence shown here is derived from an EMBL/GenBank/DDBJ whole genome shotgun (WGS) entry which is preliminary data.</text>
</comment>
<sequence>MAKTAADWCRSGDGDTSPTKKDAIGKSRYIKLSSQNSKHPDLGNASVVITRGRALKSAENFKMIKKLAEKLGAAVGATRAAVDAEFVPNNLQRSANSAALLVGDPTAMRDREMFVLEDTVESIVA</sequence>
<protein>
    <submittedName>
        <fullName evidence="1">Uncharacterized protein</fullName>
    </submittedName>
</protein>